<evidence type="ECO:0000256" key="1">
    <source>
        <dbReference type="SAM" id="MobiDB-lite"/>
    </source>
</evidence>
<comment type="caution">
    <text evidence="2">The sequence shown here is derived from an EMBL/GenBank/DDBJ whole genome shotgun (WGS) entry which is preliminary data.</text>
</comment>
<protein>
    <submittedName>
        <fullName evidence="2">Uncharacterized protein</fullName>
    </submittedName>
</protein>
<sequence length="160" mass="17861">MRHQRCRLKGGDDGLPGVRGGHGAAAHVGPRRLGLLHRPAQSAAALPLLTFLALRAPAPQPTSRHKRAASLRPATPLRHLLRRFQNRKLKRVLGSFDARHALDQNMGTESFTGIPSLVTFDLLKPKELDRKEEKFKHARMAKGELRKDGKPEEDMVQFFG</sequence>
<dbReference type="Proteomes" id="UP000886520">
    <property type="component" value="Chromosome 25"/>
</dbReference>
<accession>A0A9D4U113</accession>
<proteinExistence type="predicted"/>
<feature type="compositionally biased region" description="Gly residues" evidence="1">
    <location>
        <begin position="13"/>
        <end position="23"/>
    </location>
</feature>
<evidence type="ECO:0000313" key="2">
    <source>
        <dbReference type="EMBL" id="KAI5058968.1"/>
    </source>
</evidence>
<dbReference type="AlphaFoldDB" id="A0A9D4U113"/>
<reference evidence="2" key="1">
    <citation type="submission" date="2021-01" db="EMBL/GenBank/DDBJ databases">
        <title>Adiantum capillus-veneris genome.</title>
        <authorList>
            <person name="Fang Y."/>
            <person name="Liao Q."/>
        </authorList>
    </citation>
    <scope>NUCLEOTIDE SEQUENCE</scope>
    <source>
        <strain evidence="2">H3</strain>
        <tissue evidence="2">Leaf</tissue>
    </source>
</reference>
<organism evidence="2 3">
    <name type="scientific">Adiantum capillus-veneris</name>
    <name type="common">Maidenhair fern</name>
    <dbReference type="NCBI Taxonomy" id="13818"/>
    <lineage>
        <taxon>Eukaryota</taxon>
        <taxon>Viridiplantae</taxon>
        <taxon>Streptophyta</taxon>
        <taxon>Embryophyta</taxon>
        <taxon>Tracheophyta</taxon>
        <taxon>Polypodiopsida</taxon>
        <taxon>Polypodiidae</taxon>
        <taxon>Polypodiales</taxon>
        <taxon>Pteridineae</taxon>
        <taxon>Pteridaceae</taxon>
        <taxon>Vittarioideae</taxon>
        <taxon>Adiantum</taxon>
    </lineage>
</organism>
<keyword evidence="3" id="KW-1185">Reference proteome</keyword>
<feature type="region of interest" description="Disordered" evidence="1">
    <location>
        <begin position="1"/>
        <end position="23"/>
    </location>
</feature>
<gene>
    <name evidence="2" type="ORF">GOP47_0025287</name>
</gene>
<dbReference type="EMBL" id="JABFUD020000025">
    <property type="protein sequence ID" value="KAI5058968.1"/>
    <property type="molecule type" value="Genomic_DNA"/>
</dbReference>
<evidence type="ECO:0000313" key="3">
    <source>
        <dbReference type="Proteomes" id="UP000886520"/>
    </source>
</evidence>
<name>A0A9D4U113_ADICA</name>